<dbReference type="InterPro" id="IPR002347">
    <property type="entry name" value="SDR_fam"/>
</dbReference>
<dbReference type="EMBL" id="WIAO01000003">
    <property type="protein sequence ID" value="MQM24771.1"/>
    <property type="molecule type" value="Genomic_DNA"/>
</dbReference>
<proteinExistence type="inferred from homology"/>
<dbReference type="InterPro" id="IPR036291">
    <property type="entry name" value="NAD(P)-bd_dom_sf"/>
</dbReference>
<evidence type="ECO:0000256" key="3">
    <source>
        <dbReference type="ARBA" id="ARBA00022857"/>
    </source>
</evidence>
<dbReference type="PANTHER" id="PTHR42808:SF3">
    <property type="entry name" value="HYDROXYSTEROID DEHYDROGENASE-LIKE PROTEIN 2"/>
    <property type="match status" value="1"/>
</dbReference>
<comment type="subcellular location">
    <subcellularLocation>
        <location evidence="1">Peroxisome</location>
    </subcellularLocation>
</comment>
<keyword evidence="8" id="KW-1185">Reference proteome</keyword>
<keyword evidence="4" id="KW-0560">Oxidoreductase</keyword>
<dbReference type="Pfam" id="PF00106">
    <property type="entry name" value="adh_short"/>
    <property type="match status" value="1"/>
</dbReference>
<dbReference type="Gene3D" id="3.40.50.720">
    <property type="entry name" value="NAD(P)-binding Rossmann-like Domain"/>
    <property type="match status" value="1"/>
</dbReference>
<evidence type="ECO:0000313" key="7">
    <source>
        <dbReference type="EMBL" id="MQM24771.1"/>
    </source>
</evidence>
<feature type="region of interest" description="Disordered" evidence="6">
    <location>
        <begin position="374"/>
        <end position="409"/>
    </location>
</feature>
<protein>
    <submittedName>
        <fullName evidence="7">SDR family NAD(P)-dependent oxidoreductase</fullName>
    </submittedName>
</protein>
<dbReference type="InterPro" id="IPR051935">
    <property type="entry name" value="HSDL2"/>
</dbReference>
<dbReference type="NCBIfam" id="NF006133">
    <property type="entry name" value="PRK08278.1"/>
    <property type="match status" value="1"/>
</dbReference>
<dbReference type="PANTHER" id="PTHR42808">
    <property type="entry name" value="HYDROXYSTEROID DEHYDROGENASE-LIKE PROTEIN 2"/>
    <property type="match status" value="1"/>
</dbReference>
<keyword evidence="5" id="KW-0576">Peroxisome</keyword>
<dbReference type="GO" id="GO:0016491">
    <property type="term" value="F:oxidoreductase activity"/>
    <property type="evidence" value="ECO:0007669"/>
    <property type="project" value="UniProtKB-KW"/>
</dbReference>
<feature type="compositionally biased region" description="Basic and acidic residues" evidence="6">
    <location>
        <begin position="320"/>
        <end position="333"/>
    </location>
</feature>
<feature type="compositionally biased region" description="Basic and acidic residues" evidence="6">
    <location>
        <begin position="374"/>
        <end position="403"/>
    </location>
</feature>
<evidence type="ECO:0000256" key="4">
    <source>
        <dbReference type="ARBA" id="ARBA00023002"/>
    </source>
</evidence>
<dbReference type="PRINTS" id="PR00081">
    <property type="entry name" value="GDHRDH"/>
</dbReference>
<gene>
    <name evidence="7" type="ORF">GFD30_04130</name>
</gene>
<evidence type="ECO:0000313" key="8">
    <source>
        <dbReference type="Proteomes" id="UP000477750"/>
    </source>
</evidence>
<evidence type="ECO:0000256" key="5">
    <source>
        <dbReference type="ARBA" id="ARBA00023140"/>
    </source>
</evidence>
<evidence type="ECO:0000256" key="6">
    <source>
        <dbReference type="SAM" id="MobiDB-lite"/>
    </source>
</evidence>
<dbReference type="SUPFAM" id="SSF51735">
    <property type="entry name" value="NAD(P)-binding Rossmann-fold domains"/>
    <property type="match status" value="1"/>
</dbReference>
<dbReference type="Proteomes" id="UP000477750">
    <property type="component" value="Unassembled WGS sequence"/>
</dbReference>
<comment type="caution">
    <text evidence="7">The sequence shown here is derived from an EMBL/GenBank/DDBJ whole genome shotgun (WGS) entry which is preliminary data.</text>
</comment>
<dbReference type="AlphaFoldDB" id="A0A6L5G575"/>
<comment type="similarity">
    <text evidence="2">Belongs to the short-chain dehydrogenases/reductases (SDR) family.</text>
</comment>
<evidence type="ECO:0000256" key="2">
    <source>
        <dbReference type="ARBA" id="ARBA00006484"/>
    </source>
</evidence>
<dbReference type="InterPro" id="IPR020904">
    <property type="entry name" value="Sc_DH/Rdtase_CS"/>
</dbReference>
<reference evidence="7 8" key="1">
    <citation type="submission" date="2019-10" db="EMBL/GenBank/DDBJ databases">
        <title>Glycomyces albidus sp. nov., a novel actinomycete isolated from rhizosphere soil of wheat (Triticum aestivum L.).</title>
        <authorList>
            <person name="Qian L."/>
        </authorList>
    </citation>
    <scope>NUCLEOTIDE SEQUENCE [LARGE SCALE GENOMIC DNA]</scope>
    <source>
        <strain evidence="7 8">NEAU-7082</strain>
    </source>
</reference>
<dbReference type="PROSITE" id="PS00061">
    <property type="entry name" value="ADH_SHORT"/>
    <property type="match status" value="1"/>
</dbReference>
<sequence length="426" mass="44902">MEPAVRADLVKDHPLKGRAAFVTGASRGIGAAIAVALGAAGAKVALFAKTGEPHPKLPGTLYETAKLVEEAGGQALPIVGDLRDAEAVGEAVDTAAAAFGGLDVCVNNASALDLTGIGELSLKKFDLIAGVNLRGTFASISAALPYLRGSDHAHLLTVSPPLNTDKRWFSGGPYTATKYGMTIMTLGASETEPGIGANCLWPKTTIATAAVEFALGGQPMLDRSRKPEIVADAALAVLARDPNTYTGNAVLVEDLLAEEGITDLDGYAVVPGQTDFQPDIYVDLQPREVLAGQAVHRVLLLLPAVSDLLGDVVDHVSGGRGEDDRDDQRHDAPIGRIRLPPSDLGTRAHDRVAARVDRLADAAGVDALAAVEEHPVLAGHRRDEQDHRERDRHRGGEPGDDRRIRQRQAPALARLPAVVRGFEVVR</sequence>
<keyword evidence="3" id="KW-0521">NADP</keyword>
<accession>A0A6L5G575</accession>
<evidence type="ECO:0000256" key="1">
    <source>
        <dbReference type="ARBA" id="ARBA00004275"/>
    </source>
</evidence>
<organism evidence="7 8">
    <name type="scientific">Glycomyces albidus</name>
    <dbReference type="NCBI Taxonomy" id="2656774"/>
    <lineage>
        <taxon>Bacteria</taxon>
        <taxon>Bacillati</taxon>
        <taxon>Actinomycetota</taxon>
        <taxon>Actinomycetes</taxon>
        <taxon>Glycomycetales</taxon>
        <taxon>Glycomycetaceae</taxon>
        <taxon>Glycomyces</taxon>
    </lineage>
</organism>
<name>A0A6L5G575_9ACTN</name>
<feature type="region of interest" description="Disordered" evidence="6">
    <location>
        <begin position="317"/>
        <end position="346"/>
    </location>
</feature>
<dbReference type="FunFam" id="3.40.50.720:FF:000301">
    <property type="entry name" value="Hydroxysteroid dehydrogenase like 2"/>
    <property type="match status" value="1"/>
</dbReference>